<organism evidence="2 3">
    <name type="scientific">Temnothorax longispinosus</name>
    <dbReference type="NCBI Taxonomy" id="300112"/>
    <lineage>
        <taxon>Eukaryota</taxon>
        <taxon>Metazoa</taxon>
        <taxon>Ecdysozoa</taxon>
        <taxon>Arthropoda</taxon>
        <taxon>Hexapoda</taxon>
        <taxon>Insecta</taxon>
        <taxon>Pterygota</taxon>
        <taxon>Neoptera</taxon>
        <taxon>Endopterygota</taxon>
        <taxon>Hymenoptera</taxon>
        <taxon>Apocrita</taxon>
        <taxon>Aculeata</taxon>
        <taxon>Formicoidea</taxon>
        <taxon>Formicidae</taxon>
        <taxon>Myrmicinae</taxon>
        <taxon>Temnothorax</taxon>
    </lineage>
</organism>
<reference evidence="2 3" key="1">
    <citation type="journal article" date="2019" name="Philos. Trans. R. Soc. Lond., B, Biol. Sci.">
        <title>Ant behaviour and brain gene expression of defending hosts depend on the ecological success of the intruding social parasite.</title>
        <authorList>
            <person name="Kaur R."/>
            <person name="Stoldt M."/>
            <person name="Jongepier E."/>
            <person name="Feldmeyer B."/>
            <person name="Menzel F."/>
            <person name="Bornberg-Bauer E."/>
            <person name="Foitzik S."/>
        </authorList>
    </citation>
    <scope>NUCLEOTIDE SEQUENCE [LARGE SCALE GENOMIC DNA]</scope>
    <source>
        <tissue evidence="2">Whole body</tissue>
    </source>
</reference>
<name>A0A4S2JF96_9HYME</name>
<feature type="compositionally biased region" description="Low complexity" evidence="1">
    <location>
        <begin position="80"/>
        <end position="89"/>
    </location>
</feature>
<comment type="caution">
    <text evidence="2">The sequence shown here is derived from an EMBL/GenBank/DDBJ whole genome shotgun (WGS) entry which is preliminary data.</text>
</comment>
<dbReference type="AlphaFoldDB" id="A0A4S2JF96"/>
<feature type="region of interest" description="Disordered" evidence="1">
    <location>
        <begin position="69"/>
        <end position="93"/>
    </location>
</feature>
<feature type="non-terminal residue" evidence="2">
    <location>
        <position position="121"/>
    </location>
</feature>
<gene>
    <name evidence="2" type="ORF">DBV15_11095</name>
</gene>
<evidence type="ECO:0000313" key="2">
    <source>
        <dbReference type="EMBL" id="TGZ32468.1"/>
    </source>
</evidence>
<accession>A0A4S2JF96</accession>
<evidence type="ECO:0000313" key="3">
    <source>
        <dbReference type="Proteomes" id="UP000310200"/>
    </source>
</evidence>
<protein>
    <submittedName>
        <fullName evidence="2">Uncharacterized protein</fullName>
    </submittedName>
</protein>
<proteinExistence type="predicted"/>
<sequence length="121" mass="13209">MHEARNKNGFAIKAVSLLARAAARGLTAVIYRGQKSSDESDIIPRCSNGAGVDNLTAFCGDQGMVNDHDRRTGRSFKGLSSSPCSKSSSETIQPPIQVNRYLMNVCSKVQNLKEPPSRRRQ</sequence>
<dbReference type="Proteomes" id="UP000310200">
    <property type="component" value="Unassembled WGS sequence"/>
</dbReference>
<evidence type="ECO:0000256" key="1">
    <source>
        <dbReference type="SAM" id="MobiDB-lite"/>
    </source>
</evidence>
<keyword evidence="3" id="KW-1185">Reference proteome</keyword>
<dbReference type="EMBL" id="QBLH01003840">
    <property type="protein sequence ID" value="TGZ32468.1"/>
    <property type="molecule type" value="Genomic_DNA"/>
</dbReference>